<keyword evidence="6" id="KW-1185">Reference proteome</keyword>
<dbReference type="EMBL" id="NEVQ01000007">
    <property type="protein sequence ID" value="OZI59402.1"/>
    <property type="molecule type" value="Genomic_DNA"/>
</dbReference>
<evidence type="ECO:0000256" key="2">
    <source>
        <dbReference type="ARBA" id="ARBA00023125"/>
    </source>
</evidence>
<dbReference type="InterPro" id="IPR016032">
    <property type="entry name" value="Sig_transdc_resp-reg_C-effctor"/>
</dbReference>
<evidence type="ECO:0000259" key="4">
    <source>
        <dbReference type="PROSITE" id="PS50043"/>
    </source>
</evidence>
<reference evidence="5 6" key="1">
    <citation type="submission" date="2017-05" db="EMBL/GenBank/DDBJ databases">
        <title>Complete and WGS of Bordetella genogroups.</title>
        <authorList>
            <person name="Spilker T."/>
            <person name="LiPuma J."/>
        </authorList>
    </citation>
    <scope>NUCLEOTIDE SEQUENCE [LARGE SCALE GENOMIC DNA]</scope>
    <source>
        <strain evidence="5 6">AU9919</strain>
    </source>
</reference>
<dbReference type="InterPro" id="IPR036388">
    <property type="entry name" value="WH-like_DNA-bd_sf"/>
</dbReference>
<accession>A0A261UD98</accession>
<dbReference type="AlphaFoldDB" id="A0A261UD98"/>
<evidence type="ECO:0000313" key="6">
    <source>
        <dbReference type="Proteomes" id="UP000216885"/>
    </source>
</evidence>
<dbReference type="GO" id="GO:0003677">
    <property type="term" value="F:DNA binding"/>
    <property type="evidence" value="ECO:0007669"/>
    <property type="project" value="UniProtKB-KW"/>
</dbReference>
<keyword evidence="1" id="KW-0805">Transcription regulation</keyword>
<dbReference type="PANTHER" id="PTHR44688">
    <property type="entry name" value="DNA-BINDING TRANSCRIPTIONAL ACTIVATOR DEVR_DOSR"/>
    <property type="match status" value="1"/>
</dbReference>
<keyword evidence="2" id="KW-0238">DNA-binding</keyword>
<dbReference type="InterPro" id="IPR000792">
    <property type="entry name" value="Tscrpt_reg_LuxR_C"/>
</dbReference>
<sequence>MQLISETIPDCHIDVAASWDMPEDAEVESASDAALQQHTEYALMLLSVEMLGETTHQTVAAARKRYHPKSILLLSEGLAPWPQDFPSYVIGCVPLHAPAEILQASIRLALTDDEMLCPVSQSHDSSVQSDKSLLPQTDTASINDAGFPDLASSTALADGKESKALGLTPRQYEVLVLLARGYTLKAIARHLSIAATTAKVHAETVYQRLHVHNRTEAIYAAISRGATLGWSNVTREMPAITSTNVLAIKRSG</sequence>
<dbReference type="PANTHER" id="PTHR44688:SF16">
    <property type="entry name" value="DNA-BINDING TRANSCRIPTIONAL ACTIVATOR DEVR_DOSR"/>
    <property type="match status" value="1"/>
</dbReference>
<keyword evidence="3" id="KW-0804">Transcription</keyword>
<evidence type="ECO:0000256" key="3">
    <source>
        <dbReference type="ARBA" id="ARBA00023163"/>
    </source>
</evidence>
<feature type="domain" description="HTH luxR-type" evidence="4">
    <location>
        <begin position="160"/>
        <end position="225"/>
    </location>
</feature>
<dbReference type="SMART" id="SM00421">
    <property type="entry name" value="HTH_LUXR"/>
    <property type="match status" value="1"/>
</dbReference>
<dbReference type="CDD" id="cd06170">
    <property type="entry name" value="LuxR_C_like"/>
    <property type="match status" value="1"/>
</dbReference>
<dbReference type="GO" id="GO:0006355">
    <property type="term" value="P:regulation of DNA-templated transcription"/>
    <property type="evidence" value="ECO:0007669"/>
    <property type="project" value="InterPro"/>
</dbReference>
<name>A0A261UD98_9BORD</name>
<protein>
    <recommendedName>
        <fullName evidence="4">HTH luxR-type domain-containing protein</fullName>
    </recommendedName>
</protein>
<proteinExistence type="predicted"/>
<gene>
    <name evidence="5" type="ORF">CAL20_05215</name>
</gene>
<organism evidence="5 6">
    <name type="scientific">Bordetella genomosp. 4</name>
    <dbReference type="NCBI Taxonomy" id="463044"/>
    <lineage>
        <taxon>Bacteria</taxon>
        <taxon>Pseudomonadati</taxon>
        <taxon>Pseudomonadota</taxon>
        <taxon>Betaproteobacteria</taxon>
        <taxon>Burkholderiales</taxon>
        <taxon>Alcaligenaceae</taxon>
        <taxon>Bordetella</taxon>
    </lineage>
</organism>
<evidence type="ECO:0000256" key="1">
    <source>
        <dbReference type="ARBA" id="ARBA00023015"/>
    </source>
</evidence>
<evidence type="ECO:0000313" key="5">
    <source>
        <dbReference type="EMBL" id="OZI59402.1"/>
    </source>
</evidence>
<comment type="caution">
    <text evidence="5">The sequence shown here is derived from an EMBL/GenBank/DDBJ whole genome shotgun (WGS) entry which is preliminary data.</text>
</comment>
<dbReference type="SUPFAM" id="SSF46894">
    <property type="entry name" value="C-terminal effector domain of the bipartite response regulators"/>
    <property type="match status" value="1"/>
</dbReference>
<dbReference type="Gene3D" id="1.10.10.10">
    <property type="entry name" value="Winged helix-like DNA-binding domain superfamily/Winged helix DNA-binding domain"/>
    <property type="match status" value="1"/>
</dbReference>
<dbReference type="PRINTS" id="PR00038">
    <property type="entry name" value="HTHLUXR"/>
</dbReference>
<dbReference type="OrthoDB" id="8967153at2"/>
<dbReference type="Proteomes" id="UP000216885">
    <property type="component" value="Unassembled WGS sequence"/>
</dbReference>
<dbReference type="PROSITE" id="PS50043">
    <property type="entry name" value="HTH_LUXR_2"/>
    <property type="match status" value="1"/>
</dbReference>
<dbReference type="Pfam" id="PF00196">
    <property type="entry name" value="GerE"/>
    <property type="match status" value="1"/>
</dbReference>